<organism evidence="1 2">
    <name type="scientific">Grifola frondosa</name>
    <name type="common">Maitake</name>
    <name type="synonym">Polyporus frondosus</name>
    <dbReference type="NCBI Taxonomy" id="5627"/>
    <lineage>
        <taxon>Eukaryota</taxon>
        <taxon>Fungi</taxon>
        <taxon>Dikarya</taxon>
        <taxon>Basidiomycota</taxon>
        <taxon>Agaricomycotina</taxon>
        <taxon>Agaricomycetes</taxon>
        <taxon>Polyporales</taxon>
        <taxon>Grifolaceae</taxon>
        <taxon>Grifola</taxon>
    </lineage>
</organism>
<evidence type="ECO:0000313" key="2">
    <source>
        <dbReference type="Proteomes" id="UP000092993"/>
    </source>
</evidence>
<name>A0A1C7MKD4_GRIFR</name>
<evidence type="ECO:0000313" key="1">
    <source>
        <dbReference type="EMBL" id="OBZ77258.1"/>
    </source>
</evidence>
<keyword evidence="2" id="KW-1185">Reference proteome</keyword>
<comment type="caution">
    <text evidence="1">The sequence shown here is derived from an EMBL/GenBank/DDBJ whole genome shotgun (WGS) entry which is preliminary data.</text>
</comment>
<dbReference type="Pfam" id="PF18759">
    <property type="entry name" value="Plavaka"/>
    <property type="match status" value="1"/>
</dbReference>
<sequence>MTSPALISIHELIAPDILHQLIKGTFKDHLVNWVEQYLIQTHGKAQAEVILADIDCCIATAPPFSGLQRFHEGRGFKQWMGNDSKALMK</sequence>
<gene>
    <name evidence="1" type="ORF">A0H81_02889</name>
</gene>
<dbReference type="Proteomes" id="UP000092993">
    <property type="component" value="Unassembled WGS sequence"/>
</dbReference>
<dbReference type="EMBL" id="LUGG01000002">
    <property type="protein sequence ID" value="OBZ77258.1"/>
    <property type="molecule type" value="Genomic_DNA"/>
</dbReference>
<accession>A0A1C7MKD4</accession>
<dbReference type="OMA" id="IDCCIAT"/>
<protein>
    <submittedName>
        <fullName evidence="1">Uncharacterized protein</fullName>
    </submittedName>
</protein>
<dbReference type="OrthoDB" id="3199698at2759"/>
<dbReference type="AlphaFoldDB" id="A0A1C7MKD4"/>
<reference evidence="1 2" key="1">
    <citation type="submission" date="2016-03" db="EMBL/GenBank/DDBJ databases">
        <title>Whole genome sequencing of Grifola frondosa 9006-11.</title>
        <authorList>
            <person name="Min B."/>
            <person name="Park H."/>
            <person name="Kim J.-G."/>
            <person name="Cho H."/>
            <person name="Oh Y.-L."/>
            <person name="Kong W.-S."/>
            <person name="Choi I.-G."/>
        </authorList>
    </citation>
    <scope>NUCLEOTIDE SEQUENCE [LARGE SCALE GENOMIC DNA]</scope>
    <source>
        <strain evidence="1 2">9006-11</strain>
    </source>
</reference>
<feature type="non-terminal residue" evidence="1">
    <location>
        <position position="89"/>
    </location>
</feature>
<proteinExistence type="predicted"/>
<dbReference type="InterPro" id="IPR041078">
    <property type="entry name" value="Plavaka"/>
</dbReference>